<keyword evidence="2 8" id="KW-0645">Protease</keyword>
<evidence type="ECO:0000256" key="3">
    <source>
        <dbReference type="ARBA" id="ARBA00022763"/>
    </source>
</evidence>
<reference evidence="9 10" key="1">
    <citation type="submission" date="2006-02" db="EMBL/GenBank/DDBJ databases">
        <authorList>
            <person name="Waterbury J."/>
            <person name="Ferriera S."/>
            <person name="Johnson J."/>
            <person name="Kravitz S."/>
            <person name="Halpern A."/>
            <person name="Remington K."/>
            <person name="Beeson K."/>
            <person name="Tran B."/>
            <person name="Rogers Y.-H."/>
            <person name="Friedman R."/>
            <person name="Venter J.C."/>
        </authorList>
    </citation>
    <scope>NUCLEOTIDE SEQUENCE [LARGE SCALE GENOMIC DNA]</scope>
    <source>
        <strain evidence="9 10">Nb-231</strain>
    </source>
</reference>
<dbReference type="Proteomes" id="UP000003374">
    <property type="component" value="Unassembled WGS sequence"/>
</dbReference>
<dbReference type="Pfam" id="PF02586">
    <property type="entry name" value="SRAP"/>
    <property type="match status" value="1"/>
</dbReference>
<dbReference type="GO" id="GO:0006508">
    <property type="term" value="P:proteolysis"/>
    <property type="evidence" value="ECO:0007669"/>
    <property type="project" value="UniProtKB-KW"/>
</dbReference>
<dbReference type="PANTHER" id="PTHR13604:SF0">
    <property type="entry name" value="ABASIC SITE PROCESSING PROTEIN HMCES"/>
    <property type="match status" value="1"/>
</dbReference>
<evidence type="ECO:0000256" key="7">
    <source>
        <dbReference type="ARBA" id="ARBA00023239"/>
    </source>
</evidence>
<dbReference type="STRING" id="314278.NB231_14958"/>
<protein>
    <recommendedName>
        <fullName evidence="8">Abasic site processing protein</fullName>
        <ecNumber evidence="8">3.4.-.-</ecNumber>
    </recommendedName>
</protein>
<keyword evidence="3" id="KW-0227">DNA damage</keyword>
<dbReference type="EC" id="3.4.-.-" evidence="8"/>
<dbReference type="GO" id="GO:0003697">
    <property type="term" value="F:single-stranded DNA binding"/>
    <property type="evidence" value="ECO:0007669"/>
    <property type="project" value="InterPro"/>
</dbReference>
<evidence type="ECO:0000256" key="8">
    <source>
        <dbReference type="RuleBase" id="RU364100"/>
    </source>
</evidence>
<evidence type="ECO:0000256" key="6">
    <source>
        <dbReference type="ARBA" id="ARBA00023125"/>
    </source>
</evidence>
<dbReference type="PANTHER" id="PTHR13604">
    <property type="entry name" value="DC12-RELATED"/>
    <property type="match status" value="1"/>
</dbReference>
<dbReference type="GO" id="GO:0016829">
    <property type="term" value="F:lyase activity"/>
    <property type="evidence" value="ECO:0007669"/>
    <property type="project" value="UniProtKB-KW"/>
</dbReference>
<organism evidence="9 10">
    <name type="scientific">Nitrococcus mobilis Nb-231</name>
    <dbReference type="NCBI Taxonomy" id="314278"/>
    <lineage>
        <taxon>Bacteria</taxon>
        <taxon>Pseudomonadati</taxon>
        <taxon>Pseudomonadota</taxon>
        <taxon>Gammaproteobacteria</taxon>
        <taxon>Chromatiales</taxon>
        <taxon>Ectothiorhodospiraceae</taxon>
        <taxon>Nitrococcus</taxon>
    </lineage>
</organism>
<evidence type="ECO:0000256" key="5">
    <source>
        <dbReference type="ARBA" id="ARBA00023124"/>
    </source>
</evidence>
<dbReference type="AlphaFoldDB" id="A4BLE2"/>
<evidence type="ECO:0000256" key="4">
    <source>
        <dbReference type="ARBA" id="ARBA00022801"/>
    </source>
</evidence>
<dbReference type="RefSeq" id="WP_005004073.1">
    <property type="nucleotide sequence ID" value="NZ_CH672427.1"/>
</dbReference>
<comment type="similarity">
    <text evidence="1 8">Belongs to the SOS response-associated peptidase family.</text>
</comment>
<dbReference type="OrthoDB" id="6192129at2"/>
<evidence type="ECO:0000313" key="10">
    <source>
        <dbReference type="Proteomes" id="UP000003374"/>
    </source>
</evidence>
<evidence type="ECO:0000313" key="9">
    <source>
        <dbReference type="EMBL" id="EAR23130.1"/>
    </source>
</evidence>
<dbReference type="InterPro" id="IPR036590">
    <property type="entry name" value="SRAP-like"/>
</dbReference>
<dbReference type="SUPFAM" id="SSF143081">
    <property type="entry name" value="BB1717-like"/>
    <property type="match status" value="1"/>
</dbReference>
<dbReference type="GO" id="GO:0106300">
    <property type="term" value="P:protein-DNA covalent cross-linking repair"/>
    <property type="evidence" value="ECO:0007669"/>
    <property type="project" value="InterPro"/>
</dbReference>
<sequence length="224" mass="25067">MCGRYDLSRNAQEILRFFGIEAEADDWPPRYNIAPSQNILTIHAGVDGRPVAAWAHWGFKPPYAEEKKGAPVPINARAEKVADSAYFRSAFAKRRAIIPADGWYEWREEAGRKQPYRFTRRDGGLLLLAGLWTPSAQEPGERAAIITEPARGLARQVHPRMPVVLSAPCWRAWLDPEFTERGEIRTATVALPIEEIRAYPVSPRVGNPRNDEATLIEASGADLP</sequence>
<dbReference type="Gene3D" id="3.90.1680.10">
    <property type="entry name" value="SOS response associated peptidase-like"/>
    <property type="match status" value="1"/>
</dbReference>
<keyword evidence="4 8" id="KW-0378">Hydrolase</keyword>
<keyword evidence="6" id="KW-0238">DNA-binding</keyword>
<evidence type="ECO:0000256" key="2">
    <source>
        <dbReference type="ARBA" id="ARBA00022670"/>
    </source>
</evidence>
<dbReference type="InterPro" id="IPR003738">
    <property type="entry name" value="SRAP"/>
</dbReference>
<keyword evidence="10" id="KW-1185">Reference proteome</keyword>
<dbReference type="eggNOG" id="COG2135">
    <property type="taxonomic scope" value="Bacteria"/>
</dbReference>
<comment type="caution">
    <text evidence="9">The sequence shown here is derived from an EMBL/GenBank/DDBJ whole genome shotgun (WGS) entry which is preliminary data.</text>
</comment>
<evidence type="ECO:0000256" key="1">
    <source>
        <dbReference type="ARBA" id="ARBA00008136"/>
    </source>
</evidence>
<accession>A4BLE2</accession>
<keyword evidence="7" id="KW-0456">Lyase</keyword>
<gene>
    <name evidence="9" type="ORF">NB231_14958</name>
</gene>
<proteinExistence type="inferred from homology"/>
<name>A4BLE2_9GAMM</name>
<dbReference type="GO" id="GO:0008233">
    <property type="term" value="F:peptidase activity"/>
    <property type="evidence" value="ECO:0007669"/>
    <property type="project" value="UniProtKB-KW"/>
</dbReference>
<dbReference type="EMBL" id="AAOF01000001">
    <property type="protein sequence ID" value="EAR23130.1"/>
    <property type="molecule type" value="Genomic_DNA"/>
</dbReference>
<keyword evidence="5" id="KW-0190">Covalent protein-DNA linkage</keyword>
<dbReference type="HOGENOM" id="CLU_035990_6_2_6"/>